<protein>
    <submittedName>
        <fullName evidence="3">Uncharacterized protein</fullName>
    </submittedName>
</protein>
<dbReference type="Proteomes" id="UP001303701">
    <property type="component" value="Chromosome"/>
</dbReference>
<evidence type="ECO:0000256" key="1">
    <source>
        <dbReference type="SAM" id="Coils"/>
    </source>
</evidence>
<feature type="coiled-coil region" evidence="1">
    <location>
        <begin position="107"/>
        <end position="137"/>
    </location>
</feature>
<dbReference type="SUPFAM" id="SSF48452">
    <property type="entry name" value="TPR-like"/>
    <property type="match status" value="1"/>
</dbReference>
<proteinExistence type="predicted"/>
<dbReference type="InterPro" id="IPR011990">
    <property type="entry name" value="TPR-like_helical_dom_sf"/>
</dbReference>
<dbReference type="GeneID" id="301126086"/>
<feature type="region of interest" description="Disordered" evidence="2">
    <location>
        <begin position="188"/>
        <end position="226"/>
    </location>
</feature>
<evidence type="ECO:0000313" key="3">
    <source>
        <dbReference type="EMBL" id="WNF34747.1"/>
    </source>
</evidence>
<keyword evidence="1" id="KW-0175">Coiled coil</keyword>
<dbReference type="RefSeq" id="WP_311067275.1">
    <property type="nucleotide sequence ID" value="NZ_CP134501.1"/>
</dbReference>
<accession>A0ABY9WHS0</accession>
<sequence>MKQRNLFFYILIFAMMFLFGCTSKEYKFNMESGIEALKKEQYSDAISFFNKALHEKNTEEAQLALDLSKQIKNSVAALEKGEFETAISLAEKIKNSNETSKILDILKPKAEKIIEEAEKTSAALKEMESELESGKALLEENKYDEAFAIFKKIAETTSNNEKVVSVTKNAEQFMNQAAAAKNQYLQEQEKKLQEERQKAEEEEAKKREEEQKKAEESKKSRPISHTEAEQLVREYLKIENTSNVYVEYDHDNEKGEYIIHVYEIVISDPETKEGHTSTWGWYAVDPVKKVVRDAFE</sequence>
<gene>
    <name evidence="3" type="ORF">RI196_08900</name>
</gene>
<dbReference type="Gene3D" id="1.25.40.10">
    <property type="entry name" value="Tetratricopeptide repeat domain"/>
    <property type="match status" value="1"/>
</dbReference>
<name>A0ABY9WHS0_9BACI</name>
<keyword evidence="4" id="KW-1185">Reference proteome</keyword>
<evidence type="ECO:0000313" key="4">
    <source>
        <dbReference type="Proteomes" id="UP001303701"/>
    </source>
</evidence>
<evidence type="ECO:0000256" key="2">
    <source>
        <dbReference type="SAM" id="MobiDB-lite"/>
    </source>
</evidence>
<organism evidence="3 4">
    <name type="scientific">Aeribacillus composti</name>
    <dbReference type="NCBI Taxonomy" id="1868734"/>
    <lineage>
        <taxon>Bacteria</taxon>
        <taxon>Bacillati</taxon>
        <taxon>Bacillota</taxon>
        <taxon>Bacilli</taxon>
        <taxon>Bacillales</taxon>
        <taxon>Bacillaceae</taxon>
        <taxon>Aeribacillus</taxon>
    </lineage>
</organism>
<reference evidence="3 4" key="1">
    <citation type="submission" date="2023-09" db="EMBL/GenBank/DDBJ databases">
        <title>Different Types of Thermotolerant Ring-Cleaving Dioxygenases derived from Aeribacillus composti HB-1 applied for multiple aromatic hydrocarbons removal.</title>
        <authorList>
            <person name="Cao L."/>
            <person name="Li M."/>
            <person name="Ma T."/>
        </authorList>
    </citation>
    <scope>NUCLEOTIDE SEQUENCE [LARGE SCALE GENOMIC DNA]</scope>
    <source>
        <strain evidence="3 4">HB-1</strain>
    </source>
</reference>
<dbReference type="PROSITE" id="PS51257">
    <property type="entry name" value="PROKAR_LIPOPROTEIN"/>
    <property type="match status" value="1"/>
</dbReference>
<dbReference type="EMBL" id="CP134501">
    <property type="protein sequence ID" value="WNF34747.1"/>
    <property type="molecule type" value="Genomic_DNA"/>
</dbReference>